<dbReference type="InterPro" id="IPR032675">
    <property type="entry name" value="LRR_dom_sf"/>
</dbReference>
<sequence length="443" mass="50562">MSTSAIQTFPPEIICEIFGHIRFGLQVHSPSSFPWNLGQVCKLWRAIFVSSPQFWNEFAIDLYAIYRHDVLVEQYGRALALTMLCVERSRGYPLSFRLDIPESHSGASALRATTYFHQILDVLVGESSRWIDVHLSLDEAEYPILRRITSLPLLRSLELFTNNSMFDVWDKWTDIFWNAPRLSRLKLLYISSWHFDWSTLIGLQIETLHLDKADVLLAALSQAKNLRYLICQRTSFQEFDQPHFPEASVVVSMPSLRALAIPNAYYLRHLQAPALQQLCVWDDHDYEPFSEAVIPFLRRSSCALEKLALIKCRASDAVAVMHETPGIKHLVLDGVWPLSDMLAELTYDWERPLVGHLQGLRLKYHFHDSNFPSLSEMIHSRTQPEGDGIEAGRSAVERLQKLALIPDEVYGSGGPAVSVSNVEAFRKYCDDRGVGLSFLDNQI</sequence>
<name>A0A2A9NLN6_9AGAR</name>
<protein>
    <submittedName>
        <fullName evidence="1">Uncharacterized protein</fullName>
    </submittedName>
</protein>
<dbReference type="SUPFAM" id="SSF52047">
    <property type="entry name" value="RNI-like"/>
    <property type="match status" value="1"/>
</dbReference>
<organism evidence="1 2">
    <name type="scientific">Amanita thiersii Skay4041</name>
    <dbReference type="NCBI Taxonomy" id="703135"/>
    <lineage>
        <taxon>Eukaryota</taxon>
        <taxon>Fungi</taxon>
        <taxon>Dikarya</taxon>
        <taxon>Basidiomycota</taxon>
        <taxon>Agaricomycotina</taxon>
        <taxon>Agaricomycetes</taxon>
        <taxon>Agaricomycetidae</taxon>
        <taxon>Agaricales</taxon>
        <taxon>Pluteineae</taxon>
        <taxon>Amanitaceae</taxon>
        <taxon>Amanita</taxon>
    </lineage>
</organism>
<dbReference type="Proteomes" id="UP000242287">
    <property type="component" value="Unassembled WGS sequence"/>
</dbReference>
<proteinExistence type="predicted"/>
<evidence type="ECO:0000313" key="2">
    <source>
        <dbReference type="Proteomes" id="UP000242287"/>
    </source>
</evidence>
<evidence type="ECO:0000313" key="1">
    <source>
        <dbReference type="EMBL" id="PFH48666.1"/>
    </source>
</evidence>
<dbReference type="EMBL" id="KZ302054">
    <property type="protein sequence ID" value="PFH48666.1"/>
    <property type="molecule type" value="Genomic_DNA"/>
</dbReference>
<accession>A0A2A9NLN6</accession>
<dbReference type="AlphaFoldDB" id="A0A2A9NLN6"/>
<reference evidence="1 2" key="1">
    <citation type="submission" date="2014-02" db="EMBL/GenBank/DDBJ databases">
        <title>Transposable element dynamics among asymbiotic and ectomycorrhizal Amanita fungi.</title>
        <authorList>
            <consortium name="DOE Joint Genome Institute"/>
            <person name="Hess J."/>
            <person name="Skrede I."/>
            <person name="Wolfe B."/>
            <person name="LaButti K."/>
            <person name="Ohm R.A."/>
            <person name="Grigoriev I.V."/>
            <person name="Pringle A."/>
        </authorList>
    </citation>
    <scope>NUCLEOTIDE SEQUENCE [LARGE SCALE GENOMIC DNA]</scope>
    <source>
        <strain evidence="1 2">SKay4041</strain>
    </source>
</reference>
<dbReference type="OrthoDB" id="3365698at2759"/>
<dbReference type="Gene3D" id="1.20.1280.50">
    <property type="match status" value="1"/>
</dbReference>
<gene>
    <name evidence="1" type="ORF">AMATHDRAFT_5578</name>
</gene>
<dbReference type="Gene3D" id="3.80.10.10">
    <property type="entry name" value="Ribonuclease Inhibitor"/>
    <property type="match status" value="1"/>
</dbReference>
<keyword evidence="2" id="KW-1185">Reference proteome</keyword>